<feature type="domain" description="TF-B3" evidence="6">
    <location>
        <begin position="1"/>
        <end position="81"/>
    </location>
</feature>
<dbReference type="Gramene" id="AUR62017521-RA">
    <property type="protein sequence ID" value="AUR62017521-RA:cds"/>
    <property type="gene ID" value="AUR62017521"/>
</dbReference>
<keyword evidence="3" id="KW-0238">DNA-binding</keyword>
<dbReference type="SMR" id="A0A803LRE2"/>
<dbReference type="Pfam" id="PF02362">
    <property type="entry name" value="B3"/>
    <property type="match status" value="2"/>
</dbReference>
<evidence type="ECO:0000256" key="2">
    <source>
        <dbReference type="ARBA" id="ARBA00023015"/>
    </source>
</evidence>
<accession>A0A803LRE2</accession>
<keyword evidence="2" id="KW-0805">Transcription regulation</keyword>
<evidence type="ECO:0000256" key="5">
    <source>
        <dbReference type="ARBA" id="ARBA00023242"/>
    </source>
</evidence>
<dbReference type="PANTHER" id="PTHR31920">
    <property type="entry name" value="B3 DOMAIN-CONTAINING"/>
    <property type="match status" value="1"/>
</dbReference>
<proteinExistence type="predicted"/>
<keyword evidence="5" id="KW-0539">Nucleus</keyword>
<dbReference type="GO" id="GO:0003677">
    <property type="term" value="F:DNA binding"/>
    <property type="evidence" value="ECO:0007669"/>
    <property type="project" value="UniProtKB-KW"/>
</dbReference>
<dbReference type="InterPro" id="IPR050655">
    <property type="entry name" value="Plant_B3_domain"/>
</dbReference>
<keyword evidence="4" id="KW-0804">Transcription</keyword>
<protein>
    <recommendedName>
        <fullName evidence="6">TF-B3 domain-containing protein</fullName>
    </recommendedName>
</protein>
<keyword evidence="8" id="KW-1185">Reference proteome</keyword>
<evidence type="ECO:0000256" key="1">
    <source>
        <dbReference type="ARBA" id="ARBA00004123"/>
    </source>
</evidence>
<dbReference type="InterPro" id="IPR003340">
    <property type="entry name" value="B3_DNA-bd"/>
</dbReference>
<dbReference type="CDD" id="cd10017">
    <property type="entry name" value="B3_DNA"/>
    <property type="match status" value="2"/>
</dbReference>
<dbReference type="SMART" id="SM01019">
    <property type="entry name" value="B3"/>
    <property type="match status" value="2"/>
</dbReference>
<dbReference type="InterPro" id="IPR015300">
    <property type="entry name" value="DNA-bd_pseudobarrel_sf"/>
</dbReference>
<evidence type="ECO:0000313" key="8">
    <source>
        <dbReference type="Proteomes" id="UP000596660"/>
    </source>
</evidence>
<dbReference type="EnsemblPlants" id="AUR62017521-RA">
    <property type="protein sequence ID" value="AUR62017521-RA:cds"/>
    <property type="gene ID" value="AUR62017521"/>
</dbReference>
<dbReference type="AlphaFoldDB" id="A0A803LRE2"/>
<dbReference type="Gene3D" id="2.40.330.10">
    <property type="entry name" value="DNA-binding pseudobarrel domain"/>
    <property type="match status" value="2"/>
</dbReference>
<dbReference type="PROSITE" id="PS50863">
    <property type="entry name" value="B3"/>
    <property type="match status" value="2"/>
</dbReference>
<evidence type="ECO:0000259" key="6">
    <source>
        <dbReference type="PROSITE" id="PS50863"/>
    </source>
</evidence>
<reference evidence="7" key="2">
    <citation type="submission" date="2021-03" db="UniProtKB">
        <authorList>
            <consortium name="EnsemblPlants"/>
        </authorList>
    </citation>
    <scope>IDENTIFICATION</scope>
</reference>
<comment type="subcellular location">
    <subcellularLocation>
        <location evidence="1">Nucleus</location>
    </subcellularLocation>
</comment>
<feature type="domain" description="TF-B3" evidence="6">
    <location>
        <begin position="145"/>
        <end position="244"/>
    </location>
</feature>
<dbReference type="Proteomes" id="UP000596660">
    <property type="component" value="Unplaced"/>
</dbReference>
<dbReference type="OMA" id="CVFELIC"/>
<dbReference type="PANTHER" id="PTHR31920:SF108">
    <property type="entry name" value="B3 DOMAIN-CONTAINING TRANSCRIPTION FACTOR VRN1-LIKE"/>
    <property type="match status" value="1"/>
</dbReference>
<evidence type="ECO:0000313" key="7">
    <source>
        <dbReference type="EnsemblPlants" id="AUR62017521-RA:cds"/>
    </source>
</evidence>
<name>A0A803LRE2_CHEQI</name>
<dbReference type="GO" id="GO:0005634">
    <property type="term" value="C:nucleus"/>
    <property type="evidence" value="ECO:0007669"/>
    <property type="project" value="UniProtKB-SubCell"/>
</dbReference>
<sequence>RIPEEYVNKNGQRFAYDYVRLRVGKDGRVWRVEVYKESDQIWLTKGWERVVMNYSIKGGDFLLFKYDERDSMFQLNIFDTTGFEIEYDQQVEQISSASEEMVLIDDNDHDHISLSEDDDVAVYEPMDPTDVESRVEAYKTKNPHFKVIMQPSYVSNVFRYSFPIRHVRKHLRLLEVQQIQLKATDREGSYPVRLNLHNKNSQAAVGFGWKKFVLENDLQVGDGCVFELICPQTNAYKVTIFRVPRF</sequence>
<evidence type="ECO:0000256" key="4">
    <source>
        <dbReference type="ARBA" id="ARBA00023163"/>
    </source>
</evidence>
<evidence type="ECO:0000256" key="3">
    <source>
        <dbReference type="ARBA" id="ARBA00023125"/>
    </source>
</evidence>
<dbReference type="SUPFAM" id="SSF101936">
    <property type="entry name" value="DNA-binding pseudobarrel domain"/>
    <property type="match status" value="2"/>
</dbReference>
<organism evidence="7 8">
    <name type="scientific">Chenopodium quinoa</name>
    <name type="common">Quinoa</name>
    <dbReference type="NCBI Taxonomy" id="63459"/>
    <lineage>
        <taxon>Eukaryota</taxon>
        <taxon>Viridiplantae</taxon>
        <taxon>Streptophyta</taxon>
        <taxon>Embryophyta</taxon>
        <taxon>Tracheophyta</taxon>
        <taxon>Spermatophyta</taxon>
        <taxon>Magnoliopsida</taxon>
        <taxon>eudicotyledons</taxon>
        <taxon>Gunneridae</taxon>
        <taxon>Pentapetalae</taxon>
        <taxon>Caryophyllales</taxon>
        <taxon>Chenopodiaceae</taxon>
        <taxon>Chenopodioideae</taxon>
        <taxon>Atripliceae</taxon>
        <taxon>Chenopodium</taxon>
    </lineage>
</organism>
<reference evidence="7" key="1">
    <citation type="journal article" date="2017" name="Nature">
        <title>The genome of Chenopodium quinoa.</title>
        <authorList>
            <person name="Jarvis D.E."/>
            <person name="Ho Y.S."/>
            <person name="Lightfoot D.J."/>
            <person name="Schmoeckel S.M."/>
            <person name="Li B."/>
            <person name="Borm T.J.A."/>
            <person name="Ohyanagi H."/>
            <person name="Mineta K."/>
            <person name="Michell C.T."/>
            <person name="Saber N."/>
            <person name="Kharbatia N.M."/>
            <person name="Rupper R.R."/>
            <person name="Sharp A.R."/>
            <person name="Dally N."/>
            <person name="Boughton B.A."/>
            <person name="Woo Y.H."/>
            <person name="Gao G."/>
            <person name="Schijlen E.G.W.M."/>
            <person name="Guo X."/>
            <person name="Momin A.A."/>
            <person name="Negrao S."/>
            <person name="Al-Babili S."/>
            <person name="Gehring C."/>
            <person name="Roessner U."/>
            <person name="Jung C."/>
            <person name="Murphy K."/>
            <person name="Arold S.T."/>
            <person name="Gojobori T."/>
            <person name="van der Linden C.G."/>
            <person name="van Loo E.N."/>
            <person name="Jellen E.N."/>
            <person name="Maughan P.J."/>
            <person name="Tester M."/>
        </authorList>
    </citation>
    <scope>NUCLEOTIDE SEQUENCE [LARGE SCALE GENOMIC DNA]</scope>
    <source>
        <strain evidence="7">cv. PI 614886</strain>
    </source>
</reference>